<evidence type="ECO:0000313" key="3">
    <source>
        <dbReference type="Proteomes" id="UP000242146"/>
    </source>
</evidence>
<dbReference type="Proteomes" id="UP000242146">
    <property type="component" value="Unassembled WGS sequence"/>
</dbReference>
<dbReference type="OrthoDB" id="10251508at2759"/>
<dbReference type="InterPro" id="IPR013702">
    <property type="entry name" value="FIST_domain_N"/>
</dbReference>
<evidence type="ECO:0000313" key="2">
    <source>
        <dbReference type="EMBL" id="ORX52845.1"/>
    </source>
</evidence>
<proteinExistence type="predicted"/>
<dbReference type="EMBL" id="MCGT01000017">
    <property type="protein sequence ID" value="ORX52845.1"/>
    <property type="molecule type" value="Genomic_DNA"/>
</dbReference>
<protein>
    <recommendedName>
        <fullName evidence="1">FIST domain-containing protein</fullName>
    </recommendedName>
</protein>
<comment type="caution">
    <text evidence="2">The sequence shown here is derived from an EMBL/GenBank/DDBJ whole genome shotgun (WGS) entry which is preliminary data.</text>
</comment>
<sequence length="442" mass="48468">MYRLTRPLTRLPQHPPCNMTTRSLWIGQTSTGPSLSSCMDQSLGNVIQKLEGKTPSVCIALLSKSFQQHQYKQAMAQLEKTWKEADVPVLGCIVDRVPTFGHGVSLLVGVDEAVAPFYVPDDPTAAKVRTISVGRWGQVQDFDRFKYQGNALKEQGWAAFDSISQPPKQRQTDQEQTAASIIGSLPPNANFVWLMTDREPDHTLQVLDDHFSFTTKFGLAASSTPFVTGTPHWLYYQGQIHPAGTLGFASYNKPKPWTSLRLTHPSLAPIGRPVPITRVRGNVILELDGGGATNMLMDLIHQNKVANKDEPFYLAFQPIGANDVVVARITSGDPARGNMAVETTLDLLAGQQVRFLKSKDIPLSPQSLLDSDDQEIMVFGTVDLDHTIDVHPPSEQPASVKPIFGATSESAVLLGHAGQPTLFHQVPFASLRLRSSIPMCVQ</sequence>
<organism evidence="2 3">
    <name type="scientific">Hesseltinella vesiculosa</name>
    <dbReference type="NCBI Taxonomy" id="101127"/>
    <lineage>
        <taxon>Eukaryota</taxon>
        <taxon>Fungi</taxon>
        <taxon>Fungi incertae sedis</taxon>
        <taxon>Mucoromycota</taxon>
        <taxon>Mucoromycotina</taxon>
        <taxon>Mucoromycetes</taxon>
        <taxon>Mucorales</taxon>
        <taxon>Cunninghamellaceae</taxon>
        <taxon>Hesseltinella</taxon>
    </lineage>
</organism>
<name>A0A1X2GFZ3_9FUNG</name>
<reference evidence="2 3" key="1">
    <citation type="submission" date="2016-07" db="EMBL/GenBank/DDBJ databases">
        <title>Pervasive Adenine N6-methylation of Active Genes in Fungi.</title>
        <authorList>
            <consortium name="DOE Joint Genome Institute"/>
            <person name="Mondo S.J."/>
            <person name="Dannebaum R.O."/>
            <person name="Kuo R.C."/>
            <person name="Labutti K."/>
            <person name="Haridas S."/>
            <person name="Kuo A."/>
            <person name="Salamov A."/>
            <person name="Ahrendt S.R."/>
            <person name="Lipzen A."/>
            <person name="Sullivan W."/>
            <person name="Andreopoulos W.B."/>
            <person name="Clum A."/>
            <person name="Lindquist E."/>
            <person name="Daum C."/>
            <person name="Ramamoorthy G.K."/>
            <person name="Gryganskyi A."/>
            <person name="Culley D."/>
            <person name="Magnuson J.K."/>
            <person name="James T.Y."/>
            <person name="O'Malley M.A."/>
            <person name="Stajich J.E."/>
            <person name="Spatafora J.W."/>
            <person name="Visel A."/>
            <person name="Grigoriev I.V."/>
        </authorList>
    </citation>
    <scope>NUCLEOTIDE SEQUENCE [LARGE SCALE GENOMIC DNA]</scope>
    <source>
        <strain evidence="2 3">NRRL 3301</strain>
    </source>
</reference>
<dbReference type="AlphaFoldDB" id="A0A1X2GFZ3"/>
<feature type="domain" description="FIST" evidence="1">
    <location>
        <begin position="172"/>
        <end position="289"/>
    </location>
</feature>
<evidence type="ECO:0000259" key="1">
    <source>
        <dbReference type="Pfam" id="PF08495"/>
    </source>
</evidence>
<keyword evidence="3" id="KW-1185">Reference proteome</keyword>
<dbReference type="Pfam" id="PF08495">
    <property type="entry name" value="FIST"/>
    <property type="match status" value="1"/>
</dbReference>
<gene>
    <name evidence="2" type="ORF">DM01DRAFT_1306595</name>
</gene>
<accession>A0A1X2GFZ3</accession>